<organism evidence="1 2">
    <name type="scientific">Quercus suber</name>
    <name type="common">Cork oak</name>
    <dbReference type="NCBI Taxonomy" id="58331"/>
    <lineage>
        <taxon>Eukaryota</taxon>
        <taxon>Viridiplantae</taxon>
        <taxon>Streptophyta</taxon>
        <taxon>Embryophyta</taxon>
        <taxon>Tracheophyta</taxon>
        <taxon>Spermatophyta</taxon>
        <taxon>Magnoliopsida</taxon>
        <taxon>eudicotyledons</taxon>
        <taxon>Gunneridae</taxon>
        <taxon>Pentapetalae</taxon>
        <taxon>rosids</taxon>
        <taxon>fabids</taxon>
        <taxon>Fagales</taxon>
        <taxon>Fagaceae</taxon>
        <taxon>Quercus</taxon>
    </lineage>
</organism>
<dbReference type="AlphaFoldDB" id="A0AAW0LX64"/>
<dbReference type="Proteomes" id="UP000237347">
    <property type="component" value="Unassembled WGS sequence"/>
</dbReference>
<keyword evidence="2" id="KW-1185">Reference proteome</keyword>
<reference evidence="1 2" key="1">
    <citation type="journal article" date="2018" name="Sci. Data">
        <title>The draft genome sequence of cork oak.</title>
        <authorList>
            <person name="Ramos A.M."/>
            <person name="Usie A."/>
            <person name="Barbosa P."/>
            <person name="Barros P.M."/>
            <person name="Capote T."/>
            <person name="Chaves I."/>
            <person name="Simoes F."/>
            <person name="Abreu I."/>
            <person name="Carrasquinho I."/>
            <person name="Faro C."/>
            <person name="Guimaraes J.B."/>
            <person name="Mendonca D."/>
            <person name="Nobrega F."/>
            <person name="Rodrigues L."/>
            <person name="Saibo N.J.M."/>
            <person name="Varela M.C."/>
            <person name="Egas C."/>
            <person name="Matos J."/>
            <person name="Miguel C.M."/>
            <person name="Oliveira M.M."/>
            <person name="Ricardo C.P."/>
            <person name="Goncalves S."/>
        </authorList>
    </citation>
    <scope>NUCLEOTIDE SEQUENCE [LARGE SCALE GENOMIC DNA]</scope>
    <source>
        <strain evidence="2">cv. HL8</strain>
    </source>
</reference>
<protein>
    <submittedName>
        <fullName evidence="1">Uncharacterized protein</fullName>
    </submittedName>
</protein>
<accession>A0AAW0LX64</accession>
<dbReference type="EMBL" id="PKMF04000046">
    <property type="protein sequence ID" value="KAK7855374.1"/>
    <property type="molecule type" value="Genomic_DNA"/>
</dbReference>
<gene>
    <name evidence="1" type="ORF">CFP56_028308</name>
</gene>
<sequence>MQILGEKGGILPRSLWYNSSSLCSNTKVFSKWLLKVNQWLICMKVYPDESKIPKASSNEHNCVHCPKLNL</sequence>
<proteinExistence type="predicted"/>
<name>A0AAW0LX64_QUESU</name>
<evidence type="ECO:0000313" key="2">
    <source>
        <dbReference type="Proteomes" id="UP000237347"/>
    </source>
</evidence>
<comment type="caution">
    <text evidence="1">The sequence shown here is derived from an EMBL/GenBank/DDBJ whole genome shotgun (WGS) entry which is preliminary data.</text>
</comment>
<evidence type="ECO:0000313" key="1">
    <source>
        <dbReference type="EMBL" id="KAK7855374.1"/>
    </source>
</evidence>